<dbReference type="PROSITE" id="PS50112">
    <property type="entry name" value="PAS"/>
    <property type="match status" value="2"/>
</dbReference>
<dbReference type="Pfam" id="PF08447">
    <property type="entry name" value="PAS_3"/>
    <property type="match status" value="1"/>
</dbReference>
<dbReference type="SMART" id="SM00091">
    <property type="entry name" value="PAS"/>
    <property type="match status" value="2"/>
</dbReference>
<dbReference type="InterPro" id="IPR013655">
    <property type="entry name" value="PAS_fold_3"/>
</dbReference>
<dbReference type="PANTHER" id="PTHR44757">
    <property type="entry name" value="DIGUANYLATE CYCLASE DGCP"/>
    <property type="match status" value="1"/>
</dbReference>
<reference evidence="2 3" key="1">
    <citation type="journal article" date="2019" name="Int. J. Syst. Evol. Microbiol.">
        <title>The Global Catalogue of Microorganisms (GCM) 10K type strain sequencing project: providing services to taxonomists for standard genome sequencing and annotation.</title>
        <authorList>
            <consortium name="The Broad Institute Genomics Platform"/>
            <consortium name="The Broad Institute Genome Sequencing Center for Infectious Disease"/>
            <person name="Wu L."/>
            <person name="Ma J."/>
        </authorList>
    </citation>
    <scope>NUCLEOTIDE SEQUENCE [LARGE SCALE GENOMIC DNA]</scope>
    <source>
        <strain evidence="2 3">JCM 30072</strain>
    </source>
</reference>
<dbReference type="CDD" id="cd00130">
    <property type="entry name" value="PAS"/>
    <property type="match status" value="2"/>
</dbReference>
<evidence type="ECO:0000313" key="2">
    <source>
        <dbReference type="EMBL" id="MFC7057760.1"/>
    </source>
</evidence>
<feature type="domain" description="PAS" evidence="1">
    <location>
        <begin position="80"/>
        <end position="150"/>
    </location>
</feature>
<accession>A0ABD5VXG6</accession>
<dbReference type="SUPFAM" id="SSF55785">
    <property type="entry name" value="PYP-like sensor domain (PAS domain)"/>
    <property type="match status" value="2"/>
</dbReference>
<evidence type="ECO:0000313" key="3">
    <source>
        <dbReference type="Proteomes" id="UP001596445"/>
    </source>
</evidence>
<protein>
    <submittedName>
        <fullName evidence="2">PAS domain-containing protein</fullName>
    </submittedName>
</protein>
<dbReference type="InterPro" id="IPR000014">
    <property type="entry name" value="PAS"/>
</dbReference>
<dbReference type="EMBL" id="JBHSZI010000001">
    <property type="protein sequence ID" value="MFC7057760.1"/>
    <property type="molecule type" value="Genomic_DNA"/>
</dbReference>
<organism evidence="2 3">
    <name type="scientific">Halovenus salina</name>
    <dbReference type="NCBI Taxonomy" id="1510225"/>
    <lineage>
        <taxon>Archaea</taxon>
        <taxon>Methanobacteriati</taxon>
        <taxon>Methanobacteriota</taxon>
        <taxon>Stenosarchaea group</taxon>
        <taxon>Halobacteria</taxon>
        <taxon>Halobacteriales</taxon>
        <taxon>Haloarculaceae</taxon>
        <taxon>Halovenus</taxon>
    </lineage>
</organism>
<name>A0ABD5VXG6_9EURY</name>
<evidence type="ECO:0000259" key="1">
    <source>
        <dbReference type="PROSITE" id="PS50112"/>
    </source>
</evidence>
<dbReference type="Gene3D" id="3.30.450.20">
    <property type="entry name" value="PAS domain"/>
    <property type="match status" value="2"/>
</dbReference>
<sequence length="284" mass="31697">MDCAVLGAGGGIEPERMLERIESRTADCPVIVSGVACECAGDLLDAGATDILCKCNGDKPALLTRRVHTLVDATRTSEPGEKRLERLLENSPDRLSVLAEDGTYQYIAPAVKQLMGHTAAELEGTNVFEYVHPDDREHVRDTFEAVCSEPGRKESMEYRIRDSTGNWRWVHSTWTNRFGDPIVAGVVINSREITERVEREQHLRKERERFEVLFEQLEQPVVEAEGDDEPTVVTVNAAFEEMFGFDADEIVGEPLGDFLGADTDSELYESEHLLKGTTLRGLSR</sequence>
<comment type="caution">
    <text evidence="2">The sequence shown here is derived from an EMBL/GenBank/DDBJ whole genome shotgun (WGS) entry which is preliminary data.</text>
</comment>
<dbReference type="InterPro" id="IPR035965">
    <property type="entry name" value="PAS-like_dom_sf"/>
</dbReference>
<feature type="domain" description="PAS" evidence="1">
    <location>
        <begin position="206"/>
        <end position="281"/>
    </location>
</feature>
<proteinExistence type="predicted"/>
<dbReference type="AlphaFoldDB" id="A0ABD5VXG6"/>
<dbReference type="Pfam" id="PF13188">
    <property type="entry name" value="PAS_8"/>
    <property type="match status" value="1"/>
</dbReference>
<dbReference type="PANTHER" id="PTHR44757:SF2">
    <property type="entry name" value="BIOFILM ARCHITECTURE MAINTENANCE PROTEIN MBAA"/>
    <property type="match status" value="1"/>
</dbReference>
<dbReference type="RefSeq" id="WP_382184534.1">
    <property type="nucleotide sequence ID" value="NZ_JBHSZI010000001.1"/>
</dbReference>
<dbReference type="InterPro" id="IPR052155">
    <property type="entry name" value="Biofilm_reg_signaling"/>
</dbReference>
<dbReference type="NCBIfam" id="TIGR00229">
    <property type="entry name" value="sensory_box"/>
    <property type="match status" value="2"/>
</dbReference>
<keyword evidence="3" id="KW-1185">Reference proteome</keyword>
<gene>
    <name evidence="2" type="ORF">ACFQQG_05725</name>
</gene>
<dbReference type="Proteomes" id="UP001596445">
    <property type="component" value="Unassembled WGS sequence"/>
</dbReference>